<evidence type="ECO:0000313" key="4">
    <source>
        <dbReference type="Proteomes" id="UP000065641"/>
    </source>
</evidence>
<dbReference type="AlphaFoldDB" id="A0A0S2KEN6"/>
<dbReference type="OrthoDB" id="9793424at2"/>
<evidence type="ECO:0000256" key="2">
    <source>
        <dbReference type="HAMAP-Rule" id="MF_00659"/>
    </source>
</evidence>
<dbReference type="Pfam" id="PF04359">
    <property type="entry name" value="DUF493"/>
    <property type="match status" value="1"/>
</dbReference>
<reference evidence="3 4" key="1">
    <citation type="submission" date="2015-11" db="EMBL/GenBank/DDBJ databases">
        <authorList>
            <person name="Zhang Y."/>
            <person name="Guo Z."/>
        </authorList>
    </citation>
    <scope>NUCLEOTIDE SEQUENCE [LARGE SCALE GENOMIC DNA]</scope>
    <source>
        <strain evidence="3 4">KCTC 32221</strain>
    </source>
</reference>
<dbReference type="KEGG" id="pspi:PS2015_2171"/>
<name>A0A0S2KEN6_9GAMM</name>
<dbReference type="HAMAP" id="MF_00659">
    <property type="entry name" value="UPF0250"/>
    <property type="match status" value="1"/>
</dbReference>
<dbReference type="EMBL" id="CP013189">
    <property type="protein sequence ID" value="ALO46807.1"/>
    <property type="molecule type" value="Genomic_DNA"/>
</dbReference>
<evidence type="ECO:0000256" key="1">
    <source>
        <dbReference type="ARBA" id="ARBA00008460"/>
    </source>
</evidence>
<sequence length="95" mass="10641">MTVNVHNIEQQAPKIEFPCRYPIKVMGHAIDGFEQAVIDTVRRHAPEVQEQDVSSRPSAKGNYLSVTIVIEATGQEQLEILFADLKRLTAVKLVL</sequence>
<dbReference type="PANTHER" id="PTHR38036:SF1">
    <property type="entry name" value="UPF0250 PROTEIN YBED"/>
    <property type="match status" value="1"/>
</dbReference>
<dbReference type="SUPFAM" id="SSF117991">
    <property type="entry name" value="YbeD/HP0495-like"/>
    <property type="match status" value="1"/>
</dbReference>
<keyword evidence="4" id="KW-1185">Reference proteome</keyword>
<comment type="similarity">
    <text evidence="1 2">Belongs to the UPF0250 family.</text>
</comment>
<dbReference type="InterPro" id="IPR007454">
    <property type="entry name" value="UPF0250_YbeD-like"/>
</dbReference>
<protein>
    <recommendedName>
        <fullName evidence="2">UPF0250 protein PS2015_2171</fullName>
    </recommendedName>
</protein>
<dbReference type="RefSeq" id="WP_058022267.1">
    <property type="nucleotide sequence ID" value="NZ_CP013189.1"/>
</dbReference>
<gene>
    <name evidence="3" type="ORF">PS2015_2171</name>
</gene>
<dbReference type="PANTHER" id="PTHR38036">
    <property type="entry name" value="UPF0250 PROTEIN YBED"/>
    <property type="match status" value="1"/>
</dbReference>
<dbReference type="Proteomes" id="UP000065641">
    <property type="component" value="Chromosome"/>
</dbReference>
<dbReference type="InterPro" id="IPR027471">
    <property type="entry name" value="YbeD-like_sf"/>
</dbReference>
<accession>A0A0S2KEN6</accession>
<dbReference type="Gene3D" id="3.30.70.260">
    <property type="match status" value="1"/>
</dbReference>
<organism evidence="3 4">
    <name type="scientific">Pseudohongiella spirulinae</name>
    <dbReference type="NCBI Taxonomy" id="1249552"/>
    <lineage>
        <taxon>Bacteria</taxon>
        <taxon>Pseudomonadati</taxon>
        <taxon>Pseudomonadota</taxon>
        <taxon>Gammaproteobacteria</taxon>
        <taxon>Pseudomonadales</taxon>
        <taxon>Pseudohongiellaceae</taxon>
        <taxon>Pseudohongiella</taxon>
    </lineage>
</organism>
<proteinExistence type="inferred from homology"/>
<dbReference type="STRING" id="1249552.PS2015_2171"/>
<evidence type="ECO:0000313" key="3">
    <source>
        <dbReference type="EMBL" id="ALO46807.1"/>
    </source>
</evidence>